<comment type="caution">
    <text evidence="3">The sequence shown here is derived from an EMBL/GenBank/DDBJ whole genome shotgun (WGS) entry which is preliminary data.</text>
</comment>
<keyword evidence="4" id="KW-1185">Reference proteome</keyword>
<proteinExistence type="predicted"/>
<feature type="signal peptide" evidence="1">
    <location>
        <begin position="1"/>
        <end position="21"/>
    </location>
</feature>
<dbReference type="PANTHER" id="PTHR30163">
    <property type="entry name" value="MEMBRANE-BOUND LYTIC MUREIN TRANSGLYCOSYLASE B"/>
    <property type="match status" value="1"/>
</dbReference>
<keyword evidence="1" id="KW-0732">Signal</keyword>
<dbReference type="Proteomes" id="UP001596031">
    <property type="component" value="Unassembled WGS sequence"/>
</dbReference>
<organism evidence="3 4">
    <name type="scientific">Massilia jejuensis</name>
    <dbReference type="NCBI Taxonomy" id="648894"/>
    <lineage>
        <taxon>Bacteria</taxon>
        <taxon>Pseudomonadati</taxon>
        <taxon>Pseudomonadota</taxon>
        <taxon>Betaproteobacteria</taxon>
        <taxon>Burkholderiales</taxon>
        <taxon>Oxalobacteraceae</taxon>
        <taxon>Telluria group</taxon>
        <taxon>Massilia</taxon>
    </lineage>
</organism>
<name>A0ABW0PIB0_9BURK</name>
<sequence length="395" mass="42570">MKHFVPLLAALALAAAPVLDARGAAKHAPSKAKIAKAKAAKARPGKSIPAPKARKALAPAVAAAAVSGIDYDGEPVNFSEWQVMREFIDEMVAKHGFERAALEAQMREVRFVESAVQLVKPAPPGKPKNWQAYSERFIEPIRINAGLRFWNENAAALARAEARYGVPAEILVGIIGVETVYGRDTGRFRVLDTLATLAFAYPEAPNKAARSVFFRTELENALLLARHESIDPFTLLGSFAGAVGLPQFMPGNILKYGVDFDGDGRIDLRGSTSDAIGSVANFLIEHGWKPGDAGPAVMPVDVAAHRAWEPLLGRGLAATLRASELEAAGVIAPAALAPERLYGLVDLQNGAEATEYWVANDNFFAITKYNRSYFYAMSVIDLGRAVREARAHQTL</sequence>
<accession>A0ABW0PIB0</accession>
<feature type="domain" description="Transglycosylase SLT" evidence="2">
    <location>
        <begin position="82"/>
        <end position="383"/>
    </location>
</feature>
<dbReference type="Pfam" id="PF13406">
    <property type="entry name" value="SLT_2"/>
    <property type="match status" value="1"/>
</dbReference>
<dbReference type="NCBIfam" id="TIGR02282">
    <property type="entry name" value="MltB"/>
    <property type="match status" value="1"/>
</dbReference>
<reference evidence="4" key="1">
    <citation type="journal article" date="2019" name="Int. J. Syst. Evol. Microbiol.">
        <title>The Global Catalogue of Microorganisms (GCM) 10K type strain sequencing project: providing services to taxonomists for standard genome sequencing and annotation.</title>
        <authorList>
            <consortium name="The Broad Institute Genomics Platform"/>
            <consortium name="The Broad Institute Genome Sequencing Center for Infectious Disease"/>
            <person name="Wu L."/>
            <person name="Ma J."/>
        </authorList>
    </citation>
    <scope>NUCLEOTIDE SEQUENCE [LARGE SCALE GENOMIC DNA]</scope>
    <source>
        <strain evidence="4">CCUG 38813</strain>
    </source>
</reference>
<dbReference type="InterPro" id="IPR023346">
    <property type="entry name" value="Lysozyme-like_dom_sf"/>
</dbReference>
<protein>
    <submittedName>
        <fullName evidence="3">Lytic murein transglycosylase B</fullName>
    </submittedName>
</protein>
<dbReference type="Gene3D" id="1.10.530.10">
    <property type="match status" value="1"/>
</dbReference>
<dbReference type="InterPro" id="IPR031304">
    <property type="entry name" value="SLT_2"/>
</dbReference>
<dbReference type="Gene3D" id="1.10.8.350">
    <property type="entry name" value="Bacterial muramidase"/>
    <property type="match status" value="1"/>
</dbReference>
<dbReference type="PANTHER" id="PTHR30163:SF9">
    <property type="entry name" value="MEMBRANE-BOUND LYTIC MUREIN TRANSGLYCOSYLASE B"/>
    <property type="match status" value="1"/>
</dbReference>
<evidence type="ECO:0000256" key="1">
    <source>
        <dbReference type="SAM" id="SignalP"/>
    </source>
</evidence>
<dbReference type="SUPFAM" id="SSF53955">
    <property type="entry name" value="Lysozyme-like"/>
    <property type="match status" value="1"/>
</dbReference>
<dbReference type="CDD" id="cd13399">
    <property type="entry name" value="Slt35-like"/>
    <property type="match status" value="1"/>
</dbReference>
<dbReference type="InterPro" id="IPR043426">
    <property type="entry name" value="MltB-like"/>
</dbReference>
<evidence type="ECO:0000313" key="4">
    <source>
        <dbReference type="Proteomes" id="UP001596031"/>
    </source>
</evidence>
<feature type="chain" id="PRO_5045496403" evidence="1">
    <location>
        <begin position="22"/>
        <end position="395"/>
    </location>
</feature>
<dbReference type="InterPro" id="IPR011757">
    <property type="entry name" value="Lytic_transglycosylase_MltB"/>
</dbReference>
<dbReference type="RefSeq" id="WP_379722154.1">
    <property type="nucleotide sequence ID" value="NZ_JBHSMS010000040.1"/>
</dbReference>
<gene>
    <name evidence="3" type="primary">mltB</name>
    <name evidence="3" type="ORF">ACFPOU_13770</name>
</gene>
<evidence type="ECO:0000259" key="2">
    <source>
        <dbReference type="Pfam" id="PF13406"/>
    </source>
</evidence>
<dbReference type="EMBL" id="JBHSMS010000040">
    <property type="protein sequence ID" value="MFC5512190.1"/>
    <property type="molecule type" value="Genomic_DNA"/>
</dbReference>
<evidence type="ECO:0000313" key="3">
    <source>
        <dbReference type="EMBL" id="MFC5512190.1"/>
    </source>
</evidence>